<dbReference type="PANTHER" id="PTHR30404:SF0">
    <property type="entry name" value="N-ACETYLMURAMOYL-L-ALANINE AMIDASE AMIC"/>
    <property type="match status" value="1"/>
</dbReference>
<dbReference type="InterPro" id="IPR002508">
    <property type="entry name" value="MurNAc-LAA_cat"/>
</dbReference>
<dbReference type="Pfam" id="PF01520">
    <property type="entry name" value="Amidase_3"/>
    <property type="match status" value="1"/>
</dbReference>
<dbReference type="RefSeq" id="WP_131776116.1">
    <property type="nucleotide sequence ID" value="NZ_BMOB01000003.1"/>
</dbReference>
<dbReference type="Pfam" id="PF11741">
    <property type="entry name" value="AMIN"/>
    <property type="match status" value="1"/>
</dbReference>
<dbReference type="OrthoDB" id="9806267at2"/>
<feature type="signal peptide" evidence="10">
    <location>
        <begin position="1"/>
        <end position="21"/>
    </location>
</feature>
<evidence type="ECO:0000256" key="2">
    <source>
        <dbReference type="ARBA" id="ARBA00004418"/>
    </source>
</evidence>
<gene>
    <name evidence="12" type="primary">amiB</name>
    <name evidence="12" type="ORF">GCM10007966_09600</name>
</gene>
<dbReference type="GO" id="GO:0071555">
    <property type="term" value="P:cell wall organization"/>
    <property type="evidence" value="ECO:0007669"/>
    <property type="project" value="UniProtKB-KW"/>
</dbReference>
<keyword evidence="8" id="KW-0961">Cell wall biogenesis/degradation</keyword>
<evidence type="ECO:0000256" key="9">
    <source>
        <dbReference type="ARBA" id="ARBA00074581"/>
    </source>
</evidence>
<dbReference type="SUPFAM" id="SSF54106">
    <property type="entry name" value="LysM domain"/>
    <property type="match status" value="1"/>
</dbReference>
<dbReference type="GO" id="GO:0008745">
    <property type="term" value="F:N-acetylmuramoyl-L-alanine amidase activity"/>
    <property type="evidence" value="ECO:0007669"/>
    <property type="project" value="UniProtKB-EC"/>
</dbReference>
<sequence length="445" mass="48968">MGKSIFNIITSFMLISHVAVAAELLSLDIQDEKQTTALIFDFSEPFTYKAFLLLNPARAVVDLPQASSSIHFNRLAQKSSLVKAIRIGHPKKDTLRVVFDLNHEASLSADKAGKRLRLNLTNKRESIKPAIVKAAAQANSLKAPVMVSRSPSRSLRDVVVIIDPGHGGKDPGAIGPTHHLEKNVVLAIALKLKKIIDKQPGMRAVLTRKGDYYVGLRERLDIARKYDGDIFISIHADAFKNRNSNGASVFALSQTGATSEAARWLAEKENYSELGGVNLSELDDDNGVIRSVLIDLSQTATIGASLKMGERVLHSMDNITNLHHEDVEQARFVVLKSPDIPSILVETGFISNPREERNLTSSTYQSKLSYAIFQGVKQYFFDHPPHGTYIEAMARTNKHIVRKGETLGGIAAKYSTSIAKLKELNHLQNEHIVIGQSLIIPNSLS</sequence>
<evidence type="ECO:0000313" key="13">
    <source>
        <dbReference type="Proteomes" id="UP000630149"/>
    </source>
</evidence>
<comment type="similarity">
    <text evidence="3">Belongs to the N-acetylmuramoyl-L-alanine amidase 3 family.</text>
</comment>
<dbReference type="PROSITE" id="PS51782">
    <property type="entry name" value="LYSM"/>
    <property type="match status" value="1"/>
</dbReference>
<dbReference type="Gene3D" id="3.10.350.10">
    <property type="entry name" value="LysM domain"/>
    <property type="match status" value="1"/>
</dbReference>
<reference evidence="12" key="1">
    <citation type="journal article" date="2014" name="Int. J. Syst. Evol. Microbiol.">
        <title>Complete genome sequence of Corynebacterium casei LMG S-19264T (=DSM 44701T), isolated from a smear-ripened cheese.</title>
        <authorList>
            <consortium name="US DOE Joint Genome Institute (JGI-PGF)"/>
            <person name="Walter F."/>
            <person name="Albersmeier A."/>
            <person name="Kalinowski J."/>
            <person name="Ruckert C."/>
        </authorList>
    </citation>
    <scope>NUCLEOTIDE SEQUENCE</scope>
    <source>
        <strain evidence="12">JCM 13919</strain>
    </source>
</reference>
<dbReference type="Gene3D" id="3.40.630.40">
    <property type="entry name" value="Zn-dependent exopeptidases"/>
    <property type="match status" value="1"/>
</dbReference>
<dbReference type="SUPFAM" id="SSF53187">
    <property type="entry name" value="Zn-dependent exopeptidases"/>
    <property type="match status" value="1"/>
</dbReference>
<comment type="subcellular location">
    <subcellularLocation>
        <location evidence="2">Periplasm</location>
    </subcellularLocation>
</comment>
<evidence type="ECO:0000256" key="4">
    <source>
        <dbReference type="ARBA" id="ARBA00011901"/>
    </source>
</evidence>
<dbReference type="Proteomes" id="UP000630149">
    <property type="component" value="Unassembled WGS sequence"/>
</dbReference>
<evidence type="ECO:0000313" key="12">
    <source>
        <dbReference type="EMBL" id="GGI83105.1"/>
    </source>
</evidence>
<comment type="catalytic activity">
    <reaction evidence="1">
        <text>Hydrolyzes the link between N-acetylmuramoyl residues and L-amino acid residues in certain cell-wall glycopeptides.</text>
        <dbReference type="EC" id="3.5.1.28"/>
    </reaction>
</comment>
<proteinExistence type="inferred from homology"/>
<evidence type="ECO:0000256" key="8">
    <source>
        <dbReference type="ARBA" id="ARBA00023316"/>
    </source>
</evidence>
<dbReference type="CDD" id="cd00118">
    <property type="entry name" value="LysM"/>
    <property type="match status" value="1"/>
</dbReference>
<organism evidence="12 13">
    <name type="scientific">Legionella impletisoli</name>
    <dbReference type="NCBI Taxonomy" id="343510"/>
    <lineage>
        <taxon>Bacteria</taxon>
        <taxon>Pseudomonadati</taxon>
        <taxon>Pseudomonadota</taxon>
        <taxon>Gammaproteobacteria</taxon>
        <taxon>Legionellales</taxon>
        <taxon>Legionellaceae</taxon>
        <taxon>Legionella</taxon>
    </lineage>
</organism>
<dbReference type="SMART" id="SM00257">
    <property type="entry name" value="LysM"/>
    <property type="match status" value="1"/>
</dbReference>
<evidence type="ECO:0000256" key="5">
    <source>
        <dbReference type="ARBA" id="ARBA00022729"/>
    </source>
</evidence>
<dbReference type="SMART" id="SM00646">
    <property type="entry name" value="Ami_3"/>
    <property type="match status" value="1"/>
</dbReference>
<comment type="caution">
    <text evidence="12">The sequence shown here is derived from an EMBL/GenBank/DDBJ whole genome shotgun (WGS) entry which is preliminary data.</text>
</comment>
<dbReference type="EC" id="3.5.1.28" evidence="4"/>
<dbReference type="GO" id="GO:0030288">
    <property type="term" value="C:outer membrane-bounded periplasmic space"/>
    <property type="evidence" value="ECO:0007669"/>
    <property type="project" value="TreeGrafter"/>
</dbReference>
<keyword evidence="6" id="KW-0574">Periplasm</keyword>
<feature type="domain" description="LysM" evidence="11">
    <location>
        <begin position="397"/>
        <end position="440"/>
    </location>
</feature>
<dbReference type="InterPro" id="IPR021731">
    <property type="entry name" value="AMIN_dom"/>
</dbReference>
<name>A0A917JV58_9GAMM</name>
<evidence type="ECO:0000256" key="3">
    <source>
        <dbReference type="ARBA" id="ARBA00010860"/>
    </source>
</evidence>
<dbReference type="InterPro" id="IPR036779">
    <property type="entry name" value="LysM_dom_sf"/>
</dbReference>
<evidence type="ECO:0000256" key="6">
    <source>
        <dbReference type="ARBA" id="ARBA00022764"/>
    </source>
</evidence>
<accession>A0A917JV58</accession>
<dbReference type="AlphaFoldDB" id="A0A917JV58"/>
<dbReference type="Gene3D" id="2.60.40.3500">
    <property type="match status" value="1"/>
</dbReference>
<dbReference type="FunFam" id="3.40.630.40:FF:000001">
    <property type="entry name" value="N-acetylmuramoyl-L-alanine amidase"/>
    <property type="match status" value="1"/>
</dbReference>
<feature type="chain" id="PRO_5036949512" description="N-acetylmuramoyl-L-alanine amidase AmiC" evidence="10">
    <location>
        <begin position="22"/>
        <end position="445"/>
    </location>
</feature>
<dbReference type="CDD" id="cd02696">
    <property type="entry name" value="MurNAc-LAA"/>
    <property type="match status" value="1"/>
</dbReference>
<evidence type="ECO:0000256" key="10">
    <source>
        <dbReference type="SAM" id="SignalP"/>
    </source>
</evidence>
<evidence type="ECO:0000256" key="7">
    <source>
        <dbReference type="ARBA" id="ARBA00022801"/>
    </source>
</evidence>
<dbReference type="PANTHER" id="PTHR30404">
    <property type="entry name" value="N-ACETYLMURAMOYL-L-ALANINE AMIDASE"/>
    <property type="match status" value="1"/>
</dbReference>
<keyword evidence="5 10" id="KW-0732">Signal</keyword>
<dbReference type="InterPro" id="IPR050695">
    <property type="entry name" value="N-acetylmuramoyl_amidase_3"/>
</dbReference>
<keyword evidence="7" id="KW-0378">Hydrolase</keyword>
<evidence type="ECO:0000259" key="11">
    <source>
        <dbReference type="PROSITE" id="PS51782"/>
    </source>
</evidence>
<evidence type="ECO:0000256" key="1">
    <source>
        <dbReference type="ARBA" id="ARBA00001561"/>
    </source>
</evidence>
<protein>
    <recommendedName>
        <fullName evidence="9">N-acetylmuramoyl-L-alanine amidase AmiC</fullName>
        <ecNumber evidence="4">3.5.1.28</ecNumber>
    </recommendedName>
</protein>
<dbReference type="GO" id="GO:0009253">
    <property type="term" value="P:peptidoglycan catabolic process"/>
    <property type="evidence" value="ECO:0007669"/>
    <property type="project" value="InterPro"/>
</dbReference>
<dbReference type="Pfam" id="PF01476">
    <property type="entry name" value="LysM"/>
    <property type="match status" value="1"/>
</dbReference>
<dbReference type="EMBL" id="BMOB01000003">
    <property type="protein sequence ID" value="GGI83105.1"/>
    <property type="molecule type" value="Genomic_DNA"/>
</dbReference>
<keyword evidence="13" id="KW-1185">Reference proteome</keyword>
<reference evidence="12" key="2">
    <citation type="submission" date="2020-09" db="EMBL/GenBank/DDBJ databases">
        <authorList>
            <person name="Sun Q."/>
            <person name="Ohkuma M."/>
        </authorList>
    </citation>
    <scope>NUCLEOTIDE SEQUENCE</scope>
    <source>
        <strain evidence="12">JCM 13919</strain>
    </source>
</reference>
<dbReference type="InterPro" id="IPR018392">
    <property type="entry name" value="LysM"/>
</dbReference>